<dbReference type="AlphaFoldDB" id="A0A540WQ07"/>
<keyword evidence="2" id="KW-0378">Hydrolase</keyword>
<comment type="caution">
    <text evidence="4">The sequence shown here is derived from an EMBL/GenBank/DDBJ whole genome shotgun (WGS) entry which is preliminary data.</text>
</comment>
<evidence type="ECO:0000313" key="4">
    <source>
        <dbReference type="EMBL" id="TQF11089.1"/>
    </source>
</evidence>
<dbReference type="GO" id="GO:0016787">
    <property type="term" value="F:hydrolase activity"/>
    <property type="evidence" value="ECO:0007669"/>
    <property type="project" value="UniProtKB-KW"/>
</dbReference>
<reference evidence="4 5" key="1">
    <citation type="submission" date="2019-06" db="EMBL/GenBank/DDBJ databases">
        <authorList>
            <person name="Livingstone P."/>
            <person name="Whitworth D."/>
        </authorList>
    </citation>
    <scope>NUCLEOTIDE SEQUENCE [LARGE SCALE GENOMIC DNA]</scope>
    <source>
        <strain evidence="4 5">AM401</strain>
    </source>
</reference>
<dbReference type="Proteomes" id="UP000315369">
    <property type="component" value="Unassembled WGS sequence"/>
</dbReference>
<dbReference type="Pfam" id="PF10503">
    <property type="entry name" value="Esterase_PHB"/>
    <property type="match status" value="1"/>
</dbReference>
<dbReference type="InterPro" id="IPR010126">
    <property type="entry name" value="Esterase_phb"/>
</dbReference>
<dbReference type="SUPFAM" id="SSF53474">
    <property type="entry name" value="alpha/beta-Hydrolases"/>
    <property type="match status" value="2"/>
</dbReference>
<proteinExistence type="predicted"/>
<feature type="chain" id="PRO_5021874527" evidence="3">
    <location>
        <begin position="26"/>
        <end position="626"/>
    </location>
</feature>
<dbReference type="PANTHER" id="PTHR43037:SF1">
    <property type="entry name" value="BLL1128 PROTEIN"/>
    <property type="match status" value="1"/>
</dbReference>
<evidence type="ECO:0000256" key="2">
    <source>
        <dbReference type="ARBA" id="ARBA00022801"/>
    </source>
</evidence>
<sequence>MSSQRPRFTSTCSRFTLAAWLFAGAVGCGGLDAEPSVQAEPELGQSELGLTQVTGFGSNPGNLAMYRHVPTGVAANAPLVVVLHGCTQNATGMELSGWTAAANVYKFYVVYPQQASGNNATSCFNWFEPGDIARGSGEALSIKQMVDAMKAAYSIDASRVYVVGFSAGGYMAPALLSVYPDVFSAGAINAGGPYKCATSMNAAFSCMSPGTDKTPAAWGDLARSGYAGYTGPRPPVSIWYGTSDFTVRPMNGTEAMEQWTNVHGIDQTPDTTETVSGFPHKVYRDGAGRALVETWEITGMGHAVAFDAQYNFPGSTTACGSTGAYVTDANICAVYHQAKFFGLTGGGGEPSGDTTPPTVNVTSPASGTTVSGAVKVVVSASDAVGVARVELLVDGSPVATASSAPYEFTWNSQGVGNGAHTLGARAYDAAGNQATDSDTSVTVNNTGTPTPTTATFTSIAAEDGYLKANADGSAAVLGTLTNLALGRGTDGKYNRSFVSFDTSSLPDGATVTRAYLTVSYSSGSGDAWSTPAGNTVVIDVKAGTFNAASTEVTDWAAAADATAVASIDKFASGAKASADFSGAGLASINRTGRTQLRLRFSLEQTATQYLFVKDSTNAVLTVVYTP</sequence>
<evidence type="ECO:0000256" key="1">
    <source>
        <dbReference type="ARBA" id="ARBA00022729"/>
    </source>
</evidence>
<name>A0A540WQ07_9BACT</name>
<dbReference type="InterPro" id="IPR013783">
    <property type="entry name" value="Ig-like_fold"/>
</dbReference>
<dbReference type="EMBL" id="VIFM01000211">
    <property type="protein sequence ID" value="TQF11089.1"/>
    <property type="molecule type" value="Genomic_DNA"/>
</dbReference>
<dbReference type="Gene3D" id="2.60.40.10">
    <property type="entry name" value="Immunoglobulins"/>
    <property type="match status" value="1"/>
</dbReference>
<gene>
    <name evidence="4" type="ORF">FJV41_36115</name>
</gene>
<dbReference type="RefSeq" id="WP_141647157.1">
    <property type="nucleotide sequence ID" value="NZ_VIFM01000211.1"/>
</dbReference>
<dbReference type="OrthoDB" id="9767239at2"/>
<dbReference type="Gene3D" id="3.40.50.1820">
    <property type="entry name" value="alpha/beta hydrolase"/>
    <property type="match status" value="1"/>
</dbReference>
<protein>
    <submittedName>
        <fullName evidence="4">PHB depolymerase family esterase</fullName>
    </submittedName>
</protein>
<keyword evidence="5" id="KW-1185">Reference proteome</keyword>
<feature type="signal peptide" evidence="3">
    <location>
        <begin position="1"/>
        <end position="25"/>
    </location>
</feature>
<keyword evidence="1 3" id="KW-0732">Signal</keyword>
<organism evidence="4 5">
    <name type="scientific">Myxococcus llanfairpwllgwyngyllgogerychwyrndrobwllllantysiliogogogochensis</name>
    <dbReference type="NCBI Taxonomy" id="2590453"/>
    <lineage>
        <taxon>Bacteria</taxon>
        <taxon>Pseudomonadati</taxon>
        <taxon>Myxococcota</taxon>
        <taxon>Myxococcia</taxon>
        <taxon>Myxococcales</taxon>
        <taxon>Cystobacterineae</taxon>
        <taxon>Myxococcaceae</taxon>
        <taxon>Myxococcus</taxon>
    </lineage>
</organism>
<accession>A0A540WQ07</accession>
<dbReference type="PROSITE" id="PS51257">
    <property type="entry name" value="PROKAR_LIPOPROTEIN"/>
    <property type="match status" value="1"/>
</dbReference>
<dbReference type="InterPro" id="IPR029058">
    <property type="entry name" value="AB_hydrolase_fold"/>
</dbReference>
<dbReference type="GO" id="GO:0005576">
    <property type="term" value="C:extracellular region"/>
    <property type="evidence" value="ECO:0007669"/>
    <property type="project" value="InterPro"/>
</dbReference>
<evidence type="ECO:0000256" key="3">
    <source>
        <dbReference type="SAM" id="SignalP"/>
    </source>
</evidence>
<dbReference type="Pfam" id="PF17957">
    <property type="entry name" value="Big_7"/>
    <property type="match status" value="1"/>
</dbReference>
<evidence type="ECO:0000313" key="5">
    <source>
        <dbReference type="Proteomes" id="UP000315369"/>
    </source>
</evidence>
<dbReference type="NCBIfam" id="TIGR01840">
    <property type="entry name" value="esterase_phb"/>
    <property type="match status" value="1"/>
</dbReference>
<dbReference type="InterPro" id="IPR050955">
    <property type="entry name" value="Plant_Biomass_Hydrol_Est"/>
</dbReference>
<dbReference type="PANTHER" id="PTHR43037">
    <property type="entry name" value="UNNAMED PRODUCT-RELATED"/>
    <property type="match status" value="1"/>
</dbReference>